<dbReference type="GO" id="GO:0007165">
    <property type="term" value="P:signal transduction"/>
    <property type="evidence" value="ECO:0007669"/>
    <property type="project" value="UniProtKB-KW"/>
</dbReference>
<dbReference type="Pfam" id="PF02949">
    <property type="entry name" value="7tm_6"/>
    <property type="match status" value="1"/>
</dbReference>
<feature type="transmembrane region" description="Helical" evidence="10">
    <location>
        <begin position="38"/>
        <end position="57"/>
    </location>
</feature>
<evidence type="ECO:0000256" key="7">
    <source>
        <dbReference type="ARBA" id="ARBA00023136"/>
    </source>
</evidence>
<keyword evidence="5 10" id="KW-0552">Olfaction</keyword>
<evidence type="ECO:0000256" key="10">
    <source>
        <dbReference type="RuleBase" id="RU351113"/>
    </source>
</evidence>
<evidence type="ECO:0000256" key="3">
    <source>
        <dbReference type="ARBA" id="ARBA00022606"/>
    </source>
</evidence>
<keyword evidence="7 10" id="KW-0472">Membrane</keyword>
<feature type="transmembrane region" description="Helical" evidence="10">
    <location>
        <begin position="288"/>
        <end position="309"/>
    </location>
</feature>
<evidence type="ECO:0000256" key="9">
    <source>
        <dbReference type="ARBA" id="ARBA00023224"/>
    </source>
</evidence>
<dbReference type="EnsemblMetazoa" id="LLOJ010969-RA">
    <property type="protein sequence ID" value="LLOJ010969-PA"/>
    <property type="gene ID" value="LLOJ010969"/>
</dbReference>
<evidence type="ECO:0000256" key="1">
    <source>
        <dbReference type="ARBA" id="ARBA00004651"/>
    </source>
</evidence>
<dbReference type="EMBL" id="AJWK01009168">
    <property type="status" value="NOT_ANNOTATED_CDS"/>
    <property type="molecule type" value="Genomic_DNA"/>
</dbReference>
<keyword evidence="8 10" id="KW-0675">Receptor</keyword>
<protein>
    <recommendedName>
        <fullName evidence="10">Odorant receptor</fullName>
    </recommendedName>
</protein>
<reference evidence="11" key="1">
    <citation type="submission" date="2022-10" db="UniProtKB">
        <authorList>
            <consortium name="EnsemblMetazoa"/>
        </authorList>
    </citation>
    <scope>IDENTIFICATION</scope>
    <source>
        <strain evidence="11">Jacobina</strain>
    </source>
</reference>
<organism evidence="11 12">
    <name type="scientific">Lutzomyia longipalpis</name>
    <name type="common">Sand fly</name>
    <dbReference type="NCBI Taxonomy" id="7200"/>
    <lineage>
        <taxon>Eukaryota</taxon>
        <taxon>Metazoa</taxon>
        <taxon>Ecdysozoa</taxon>
        <taxon>Arthropoda</taxon>
        <taxon>Hexapoda</taxon>
        <taxon>Insecta</taxon>
        <taxon>Pterygota</taxon>
        <taxon>Neoptera</taxon>
        <taxon>Endopterygota</taxon>
        <taxon>Diptera</taxon>
        <taxon>Nematocera</taxon>
        <taxon>Psychodoidea</taxon>
        <taxon>Psychodidae</taxon>
        <taxon>Lutzomyia</taxon>
        <taxon>Lutzomyia</taxon>
    </lineage>
</organism>
<evidence type="ECO:0000256" key="2">
    <source>
        <dbReference type="ARBA" id="ARBA00022475"/>
    </source>
</evidence>
<dbReference type="Proteomes" id="UP000092461">
    <property type="component" value="Unassembled WGS sequence"/>
</dbReference>
<keyword evidence="4 10" id="KW-0812">Transmembrane</keyword>
<evidence type="ECO:0000313" key="12">
    <source>
        <dbReference type="Proteomes" id="UP000092461"/>
    </source>
</evidence>
<dbReference type="GO" id="GO:0005886">
    <property type="term" value="C:plasma membrane"/>
    <property type="evidence" value="ECO:0007669"/>
    <property type="project" value="UniProtKB-SubCell"/>
</dbReference>
<evidence type="ECO:0000256" key="8">
    <source>
        <dbReference type="ARBA" id="ARBA00023170"/>
    </source>
</evidence>
<proteinExistence type="inferred from homology"/>
<dbReference type="InterPro" id="IPR004117">
    <property type="entry name" value="7tm6_olfct_rcpt"/>
</dbReference>
<dbReference type="GO" id="GO:0004984">
    <property type="term" value="F:olfactory receptor activity"/>
    <property type="evidence" value="ECO:0007669"/>
    <property type="project" value="InterPro"/>
</dbReference>
<dbReference type="PANTHER" id="PTHR21137">
    <property type="entry name" value="ODORANT RECEPTOR"/>
    <property type="match status" value="1"/>
</dbReference>
<comment type="caution">
    <text evidence="10">Lacks conserved residue(s) required for the propagation of feature annotation.</text>
</comment>
<keyword evidence="2" id="KW-1003">Cell membrane</keyword>
<dbReference type="PANTHER" id="PTHR21137:SF35">
    <property type="entry name" value="ODORANT RECEPTOR 19A-RELATED"/>
    <property type="match status" value="1"/>
</dbReference>
<feature type="transmembrane region" description="Helical" evidence="10">
    <location>
        <begin position="142"/>
        <end position="166"/>
    </location>
</feature>
<evidence type="ECO:0000313" key="11">
    <source>
        <dbReference type="EnsemblMetazoa" id="LLOJ010969-PA"/>
    </source>
</evidence>
<name>A0A905HKU9_LUTLO</name>
<evidence type="ECO:0000256" key="5">
    <source>
        <dbReference type="ARBA" id="ARBA00022725"/>
    </source>
</evidence>
<keyword evidence="3 10" id="KW-0716">Sensory transduction</keyword>
<evidence type="ECO:0000256" key="6">
    <source>
        <dbReference type="ARBA" id="ARBA00022989"/>
    </source>
</evidence>
<feature type="transmembrane region" description="Helical" evidence="10">
    <location>
        <begin position="69"/>
        <end position="89"/>
    </location>
</feature>
<dbReference type="GO" id="GO:0005549">
    <property type="term" value="F:odorant binding"/>
    <property type="evidence" value="ECO:0007669"/>
    <property type="project" value="InterPro"/>
</dbReference>
<dbReference type="AlphaFoldDB" id="A0A905HKU9"/>
<keyword evidence="12" id="KW-1185">Reference proteome</keyword>
<sequence>MLNLKRVLKMDFEKFIKLFKFCITSRTLRRIRGDPPQFYIFFILLSFAVSIFNFFVINNIAKIIQDDNVDIMKIFFTILMCLGYTQLLLKNFAVTPFHDDVEELLDWIQYRHLKIEEDDIIQKVSNEESAKALKYSLLFFKIYLALFAICAVLVPLHFALSDYLIIAIPGLDQESTRFTHKIVTVIFAIIAGYWTTSSDSGVVFIGIYVIFFMKSVNRLINIFAENPEVPKRPRFLNRIIEKHVEMIKILNIFNEIMKFISLAQLVCSTLIFLSIIFVIQIFPNNLLLYFMLSTLLSQLALLCVFGEIIRSESEQIFIKLYQTNWYDLSVKEQRVILFMMANSVRVIGLKAGGLYDIGLMSLVQIVKLSASYAAIIMTFTEK</sequence>
<feature type="transmembrane region" description="Helical" evidence="10">
    <location>
        <begin position="259"/>
        <end position="282"/>
    </location>
</feature>
<comment type="similarity">
    <text evidence="10">Belongs to the insect chemoreceptor superfamily. Heteromeric odorant receptor channel (TC 1.A.69) family.</text>
</comment>
<keyword evidence="9 10" id="KW-0807">Transducer</keyword>
<dbReference type="VEuPathDB" id="VectorBase:LLONM1_008697"/>
<keyword evidence="6 10" id="KW-1133">Transmembrane helix</keyword>
<comment type="subcellular location">
    <subcellularLocation>
        <location evidence="1 10">Cell membrane</location>
        <topology evidence="1 10">Multi-pass membrane protein</topology>
    </subcellularLocation>
</comment>
<evidence type="ECO:0000256" key="4">
    <source>
        <dbReference type="ARBA" id="ARBA00022692"/>
    </source>
</evidence>
<accession>A0A905HKU9</accession>